<dbReference type="EMBL" id="CAVNYO010000444">
    <property type="protein sequence ID" value="CAK5281146.1"/>
    <property type="molecule type" value="Genomic_DNA"/>
</dbReference>
<gene>
    <name evidence="3" type="ORF">MYCIT1_LOCUS32048</name>
    <name evidence="2" type="ORF">MYCIT1_LOCUS7072</name>
</gene>
<dbReference type="InterPro" id="IPR052965">
    <property type="entry name" value="Pigment-catalase-like"/>
</dbReference>
<dbReference type="AlphaFoldDB" id="A0AAD2GZA7"/>
<proteinExistence type="predicted"/>
<comment type="caution">
    <text evidence="2">The sequence shown here is derived from an EMBL/GenBank/DDBJ whole genome shotgun (WGS) entry which is preliminary data.</text>
</comment>
<dbReference type="CDD" id="cd00657">
    <property type="entry name" value="Ferritin_like"/>
    <property type="match status" value="1"/>
</dbReference>
<organism evidence="2 4">
    <name type="scientific">Mycena citricolor</name>
    <dbReference type="NCBI Taxonomy" id="2018698"/>
    <lineage>
        <taxon>Eukaryota</taxon>
        <taxon>Fungi</taxon>
        <taxon>Dikarya</taxon>
        <taxon>Basidiomycota</taxon>
        <taxon>Agaricomycotina</taxon>
        <taxon>Agaricomycetes</taxon>
        <taxon>Agaricomycetidae</taxon>
        <taxon>Agaricales</taxon>
        <taxon>Marasmiineae</taxon>
        <taxon>Mycenaceae</taxon>
        <taxon>Mycena</taxon>
    </lineage>
</organism>
<sequence>MHATALMFISLLGLAQAHPVRRALTDPQVLNFALTLEHLESAFYDQVLSRFSPADFSSAGFPDWARGRFKQIQAHEASHVTFLTTALTAAGAKAVDSCQYNFGITDVSSAVAVSASLEAVGSAAYTGAAQYINDKNYLTAAASILGTETRHAGWIASAVLHGSAWDTAYQTALSPSQVYHIASTFIKSCPSSNSALLPSLASFSPLTVTNAQPGKTATVKFSAPKDSPSQLFVAFISGVGAPLFVPVRDGKVQVPSALARTGTVFCVITKDGGRADDDTIIAGPAVVQFPFGSS</sequence>
<name>A0AAD2GZA7_9AGAR</name>
<accession>A0AAD2GZA7</accession>
<dbReference type="Proteomes" id="UP001295794">
    <property type="component" value="Unassembled WGS sequence"/>
</dbReference>
<evidence type="ECO:0008006" key="5">
    <source>
        <dbReference type="Google" id="ProtNLM"/>
    </source>
</evidence>
<feature type="signal peptide" evidence="1">
    <location>
        <begin position="1"/>
        <end position="17"/>
    </location>
</feature>
<protein>
    <recommendedName>
        <fullName evidence="5">Protein rds1</fullName>
    </recommendedName>
</protein>
<dbReference type="Pfam" id="PF13668">
    <property type="entry name" value="Ferritin_2"/>
    <property type="match status" value="1"/>
</dbReference>
<dbReference type="InterPro" id="IPR009078">
    <property type="entry name" value="Ferritin-like_SF"/>
</dbReference>
<keyword evidence="4" id="KW-1185">Reference proteome</keyword>
<dbReference type="EMBL" id="CAVNYO010000102">
    <property type="protein sequence ID" value="CAK5265800.1"/>
    <property type="molecule type" value="Genomic_DNA"/>
</dbReference>
<evidence type="ECO:0000313" key="2">
    <source>
        <dbReference type="EMBL" id="CAK5265800.1"/>
    </source>
</evidence>
<dbReference type="PANTHER" id="PTHR31694">
    <property type="entry name" value="DESICCATION-LIKE PROTEIN"/>
    <property type="match status" value="1"/>
</dbReference>
<keyword evidence="1" id="KW-0732">Signal</keyword>
<dbReference type="SUPFAM" id="SSF47240">
    <property type="entry name" value="Ferritin-like"/>
    <property type="match status" value="1"/>
</dbReference>
<evidence type="ECO:0000256" key="1">
    <source>
        <dbReference type="SAM" id="SignalP"/>
    </source>
</evidence>
<dbReference type="PANTHER" id="PTHR31694:SF26">
    <property type="entry name" value="OS05G0151100 PROTEIN"/>
    <property type="match status" value="1"/>
</dbReference>
<evidence type="ECO:0000313" key="4">
    <source>
        <dbReference type="Proteomes" id="UP001295794"/>
    </source>
</evidence>
<reference evidence="2" key="1">
    <citation type="submission" date="2023-11" db="EMBL/GenBank/DDBJ databases">
        <authorList>
            <person name="De Vega J J."/>
            <person name="De Vega J J."/>
        </authorList>
    </citation>
    <scope>NUCLEOTIDE SEQUENCE</scope>
</reference>
<feature type="chain" id="PRO_5042440692" description="Protein rds1" evidence="1">
    <location>
        <begin position="18"/>
        <end position="294"/>
    </location>
</feature>
<evidence type="ECO:0000313" key="3">
    <source>
        <dbReference type="EMBL" id="CAK5281146.1"/>
    </source>
</evidence>